<evidence type="ECO:0000313" key="6">
    <source>
        <dbReference type="EMBL" id="KAG7169380.1"/>
    </source>
</evidence>
<evidence type="ECO:0000256" key="1">
    <source>
        <dbReference type="ARBA" id="ARBA00022723"/>
    </source>
</evidence>
<dbReference type="Pfam" id="PF00856">
    <property type="entry name" value="SET"/>
    <property type="match status" value="1"/>
</dbReference>
<dbReference type="Proteomes" id="UP000747542">
    <property type="component" value="Unassembled WGS sequence"/>
</dbReference>
<evidence type="ECO:0000259" key="5">
    <source>
        <dbReference type="PROSITE" id="PS50865"/>
    </source>
</evidence>
<dbReference type="InterPro" id="IPR002893">
    <property type="entry name" value="Znf_MYND"/>
</dbReference>
<dbReference type="GO" id="GO:0008270">
    <property type="term" value="F:zinc ion binding"/>
    <property type="evidence" value="ECO:0007669"/>
    <property type="project" value="UniProtKB-KW"/>
</dbReference>
<sequence length="540" mass="61344">MVLKKACEVCGGEATVSCSVCYGSHYCSSEHLRHHWEDHRRCCHPVIEQTDPAAGRFLATSRDVQAGELLLKESPIAVGPRATSPLVCLGCHELIPGTEFPRCPSCWWPLCSSDCVTSSLHQAECPILAVDTKRVGQPIAAGSTPRYDIILVLRCLLLRRKDPPAWGRLLDMASHAQRRLQNKDQHHMATVRYIKEILKVDYSVEEINHARGAIITNCFEWRSSSGVSLRGVYPQLARMNHSCRPTVTMNCDCEGTMSVLAAADMQRGDQLFNTYTGTTQPLWERRAYTSEVHFFTCDCVRCSDPTELGLHYSSPRCEKCMQQYLEATTWLGEMKWECPVCGERKPELDIRQEVEQWLGRFESDDTFLHATPYAVKSILDKVEEAFHSQHHVWVLAAHVAIRTLQKNTSRAGLILKRNLWRKLLHIYDTLEPGLTKRRGVTLYQLGVAEAEVARAENQDEVLTEYFFKLQLQQALNHLQEAICILRLEPPRSTEIKWYLMAMEAVAKVIHDLGMVPPPTSVLPVIEPKDNQIQMRELQLS</sequence>
<dbReference type="CDD" id="cd20071">
    <property type="entry name" value="SET_SMYD"/>
    <property type="match status" value="1"/>
</dbReference>
<dbReference type="PANTHER" id="PTHR46455">
    <property type="entry name" value="SET AND MYND DOMAIN CONTAINING, ARTHROPOD-SPECIFIC, MEMBER 4, ISOFORM A"/>
    <property type="match status" value="1"/>
</dbReference>
<keyword evidence="7" id="KW-1185">Reference proteome</keyword>
<keyword evidence="1" id="KW-0479">Metal-binding</keyword>
<dbReference type="PANTHER" id="PTHR46455:SF5">
    <property type="entry name" value="SET AND MYND DOMAIN CONTAINING, ARTHROPOD-SPECIFIC, MEMBER 4, ISOFORM A"/>
    <property type="match status" value="1"/>
</dbReference>
<dbReference type="InterPro" id="IPR053010">
    <property type="entry name" value="SET_SmydA-8"/>
</dbReference>
<dbReference type="AlphaFoldDB" id="A0A8J5K3X0"/>
<protein>
    <submittedName>
        <fullName evidence="6">SET domain-containing protein SmydA-8-like 6</fullName>
    </submittedName>
</protein>
<evidence type="ECO:0000256" key="2">
    <source>
        <dbReference type="ARBA" id="ARBA00022771"/>
    </source>
</evidence>
<dbReference type="InterPro" id="IPR001214">
    <property type="entry name" value="SET_dom"/>
</dbReference>
<accession>A0A8J5K3X0</accession>
<keyword evidence="3" id="KW-0862">Zinc</keyword>
<reference evidence="6" key="1">
    <citation type="journal article" date="2021" name="Sci. Adv.">
        <title>The American lobster genome reveals insights on longevity, neural, and immune adaptations.</title>
        <authorList>
            <person name="Polinski J.M."/>
            <person name="Zimin A.V."/>
            <person name="Clark K.F."/>
            <person name="Kohn A.B."/>
            <person name="Sadowski N."/>
            <person name="Timp W."/>
            <person name="Ptitsyn A."/>
            <person name="Khanna P."/>
            <person name="Romanova D.Y."/>
            <person name="Williams P."/>
            <person name="Greenwood S.J."/>
            <person name="Moroz L.L."/>
            <person name="Walt D.R."/>
            <person name="Bodnar A.G."/>
        </authorList>
    </citation>
    <scope>NUCLEOTIDE SEQUENCE</scope>
    <source>
        <strain evidence="6">GMGI-L3</strain>
    </source>
</reference>
<evidence type="ECO:0000313" key="7">
    <source>
        <dbReference type="Proteomes" id="UP000747542"/>
    </source>
</evidence>
<organism evidence="6 7">
    <name type="scientific">Homarus americanus</name>
    <name type="common">American lobster</name>
    <dbReference type="NCBI Taxonomy" id="6706"/>
    <lineage>
        <taxon>Eukaryota</taxon>
        <taxon>Metazoa</taxon>
        <taxon>Ecdysozoa</taxon>
        <taxon>Arthropoda</taxon>
        <taxon>Crustacea</taxon>
        <taxon>Multicrustacea</taxon>
        <taxon>Malacostraca</taxon>
        <taxon>Eumalacostraca</taxon>
        <taxon>Eucarida</taxon>
        <taxon>Decapoda</taxon>
        <taxon>Pleocyemata</taxon>
        <taxon>Astacidea</taxon>
        <taxon>Nephropoidea</taxon>
        <taxon>Nephropidae</taxon>
        <taxon>Homarus</taxon>
    </lineage>
</organism>
<name>A0A8J5K3X0_HOMAM</name>
<keyword evidence="2 4" id="KW-0863">Zinc-finger</keyword>
<dbReference type="OrthoDB" id="265717at2759"/>
<proteinExistence type="predicted"/>
<dbReference type="Pfam" id="PF01753">
    <property type="entry name" value="zf-MYND"/>
    <property type="match status" value="1"/>
</dbReference>
<dbReference type="PROSITE" id="PS50865">
    <property type="entry name" value="ZF_MYND_2"/>
    <property type="match status" value="1"/>
</dbReference>
<dbReference type="EMBL" id="JAHLQT010017059">
    <property type="protein sequence ID" value="KAG7169380.1"/>
    <property type="molecule type" value="Genomic_DNA"/>
</dbReference>
<feature type="domain" description="MYND-type" evidence="5">
    <location>
        <begin position="7"/>
        <end position="43"/>
    </location>
</feature>
<gene>
    <name evidence="6" type="primary">SmydA8-L6</name>
    <name evidence="6" type="ORF">Hamer_G022005</name>
</gene>
<evidence type="ECO:0000256" key="4">
    <source>
        <dbReference type="PROSITE-ProRule" id="PRU00134"/>
    </source>
</evidence>
<dbReference type="PROSITE" id="PS01360">
    <property type="entry name" value="ZF_MYND_1"/>
    <property type="match status" value="1"/>
</dbReference>
<evidence type="ECO:0000256" key="3">
    <source>
        <dbReference type="ARBA" id="ARBA00022833"/>
    </source>
</evidence>
<comment type="caution">
    <text evidence="6">The sequence shown here is derived from an EMBL/GenBank/DDBJ whole genome shotgun (WGS) entry which is preliminary data.</text>
</comment>